<name>A0A1V5T2W5_9BACT</name>
<dbReference type="PANTHER" id="PTHR43095">
    <property type="entry name" value="SUGAR KINASE"/>
    <property type="match status" value="1"/>
</dbReference>
<gene>
    <name evidence="7" type="primary">xylB_2</name>
    <name evidence="7" type="ORF">BWY41_00532</name>
</gene>
<protein>
    <submittedName>
        <fullName evidence="7">Xylulose kinase</fullName>
        <ecNumber evidence="7">2.7.1.17</ecNumber>
    </submittedName>
</protein>
<proteinExistence type="inferred from homology"/>
<organism evidence="7">
    <name type="scientific">Candidatus Atribacter allofermentans</name>
    <dbReference type="NCBI Taxonomy" id="1852833"/>
    <lineage>
        <taxon>Bacteria</taxon>
        <taxon>Pseudomonadati</taxon>
        <taxon>Atribacterota</taxon>
        <taxon>Atribacteria</taxon>
        <taxon>Atribacterales</taxon>
        <taxon>Atribacteraceae</taxon>
        <taxon>Atribacter</taxon>
    </lineage>
</organism>
<dbReference type="PIRSF" id="PIRSF000538">
    <property type="entry name" value="GlpK"/>
    <property type="match status" value="1"/>
</dbReference>
<keyword evidence="2 4" id="KW-0808">Transferase</keyword>
<dbReference type="AlphaFoldDB" id="A0A1V5T2W5"/>
<reference evidence="7" key="1">
    <citation type="submission" date="2017-02" db="EMBL/GenBank/DDBJ databases">
        <title>Delving into the versatile metabolic prowess of the omnipresent phylum Bacteroidetes.</title>
        <authorList>
            <person name="Nobu M.K."/>
            <person name="Mei R."/>
            <person name="Narihiro T."/>
            <person name="Kuroda K."/>
            <person name="Liu W.-T."/>
        </authorList>
    </citation>
    <scope>NUCLEOTIDE SEQUENCE</scope>
    <source>
        <strain evidence="7">ADurb.Bin276</strain>
    </source>
</reference>
<evidence type="ECO:0000256" key="4">
    <source>
        <dbReference type="RuleBase" id="RU003733"/>
    </source>
</evidence>
<dbReference type="Pfam" id="PF00370">
    <property type="entry name" value="FGGY_N"/>
    <property type="match status" value="1"/>
</dbReference>
<dbReference type="InterPro" id="IPR018483">
    <property type="entry name" value="Carb_kinase_FGGY_CS"/>
</dbReference>
<dbReference type="EC" id="2.7.1.17" evidence="7"/>
<dbReference type="SUPFAM" id="SSF53067">
    <property type="entry name" value="Actin-like ATPase domain"/>
    <property type="match status" value="2"/>
</dbReference>
<evidence type="ECO:0000313" key="7">
    <source>
        <dbReference type="EMBL" id="OQA60761.1"/>
    </source>
</evidence>
<evidence type="ECO:0000259" key="6">
    <source>
        <dbReference type="Pfam" id="PF02782"/>
    </source>
</evidence>
<evidence type="ECO:0000256" key="1">
    <source>
        <dbReference type="ARBA" id="ARBA00009156"/>
    </source>
</evidence>
<feature type="domain" description="Carbohydrate kinase FGGY N-terminal" evidence="5">
    <location>
        <begin position="5"/>
        <end position="246"/>
    </location>
</feature>
<dbReference type="InterPro" id="IPR000577">
    <property type="entry name" value="Carb_kinase_FGGY"/>
</dbReference>
<comment type="similarity">
    <text evidence="1 4">Belongs to the FGGY kinase family.</text>
</comment>
<evidence type="ECO:0000256" key="2">
    <source>
        <dbReference type="ARBA" id="ARBA00022679"/>
    </source>
</evidence>
<dbReference type="GO" id="GO:0004856">
    <property type="term" value="F:D-xylulokinase activity"/>
    <property type="evidence" value="ECO:0007669"/>
    <property type="project" value="UniProtKB-EC"/>
</dbReference>
<dbReference type="InterPro" id="IPR043129">
    <property type="entry name" value="ATPase_NBD"/>
</dbReference>
<dbReference type="EMBL" id="MWBQ01000033">
    <property type="protein sequence ID" value="OQA60761.1"/>
    <property type="molecule type" value="Genomic_DNA"/>
</dbReference>
<accession>A0A1V5T2W5</accession>
<sequence>MDLSYLGIDVGTTGCKVIAFDEEGRTVAQAYREYPLYQLNQGWIELDADEVFRSVEDCLQEVSNFYRGDYPVSLAISAQGEAVIPVDEKGGCLARSMVTFDERGDEFVPFWKEKLGEEKFFKITGMPLSGIGTINKILWWKKYTPDIFSKARYFLCYEDFIVFRLGLKPAMNYSLAGRTMMFDVKKAQWSSEILDIAGIDENQLAQPFPSGQAIGLVSEAFRKKMGWPHPVLVACGAHDQPSGALGAGVIRPYLAMDATGTVECIAPAISQLVLTPLMRENNLCCYHHSVSDLFITLVYNFTGGQLLRWYRDNFAGLEKEQSRLLQKNVYDLILDGLPEDPTNLYVLPHFTTTGTPYFDTNSCGMIVGLKFQTTNKEVVKALLEGISLEMKFNLELLSNAGVEVRALRAIGGGARNEHWLQIKADVYNLPVETLNVSEAACLGAALLGRKARENIEDFSSLVNSIVQVKQVYEPNPTNANRYLEKYEVYKHLYPALKQCIYKN</sequence>
<dbReference type="PROSITE" id="PS00445">
    <property type="entry name" value="FGGY_KINASES_2"/>
    <property type="match status" value="1"/>
</dbReference>
<dbReference type="Proteomes" id="UP000485569">
    <property type="component" value="Unassembled WGS sequence"/>
</dbReference>
<dbReference type="PANTHER" id="PTHR43095:SF5">
    <property type="entry name" value="XYLULOSE KINASE"/>
    <property type="match status" value="1"/>
</dbReference>
<feature type="domain" description="Carbohydrate kinase FGGY C-terminal" evidence="6">
    <location>
        <begin position="303"/>
        <end position="448"/>
    </location>
</feature>
<evidence type="ECO:0000259" key="5">
    <source>
        <dbReference type="Pfam" id="PF00370"/>
    </source>
</evidence>
<dbReference type="InterPro" id="IPR050406">
    <property type="entry name" value="FGGY_Carb_Kinase"/>
</dbReference>
<dbReference type="InterPro" id="IPR018484">
    <property type="entry name" value="FGGY_N"/>
</dbReference>
<comment type="caution">
    <text evidence="7">The sequence shown here is derived from an EMBL/GenBank/DDBJ whole genome shotgun (WGS) entry which is preliminary data.</text>
</comment>
<evidence type="ECO:0000256" key="3">
    <source>
        <dbReference type="ARBA" id="ARBA00022777"/>
    </source>
</evidence>
<dbReference type="Pfam" id="PF02782">
    <property type="entry name" value="FGGY_C"/>
    <property type="match status" value="1"/>
</dbReference>
<dbReference type="Gene3D" id="3.30.420.40">
    <property type="match status" value="2"/>
</dbReference>
<dbReference type="InterPro" id="IPR018485">
    <property type="entry name" value="FGGY_C"/>
</dbReference>
<keyword evidence="3 4" id="KW-0418">Kinase</keyword>
<dbReference type="CDD" id="cd07773">
    <property type="entry name" value="ASKHA_NBD_FGGY_FK"/>
    <property type="match status" value="1"/>
</dbReference>